<dbReference type="InterPro" id="IPR056884">
    <property type="entry name" value="NPHP3-like_N"/>
</dbReference>
<dbReference type="InterPro" id="IPR027417">
    <property type="entry name" value="P-loop_NTPase"/>
</dbReference>
<dbReference type="STRING" id="685588.A0A067SQG1"/>
<keyword evidence="1" id="KW-0677">Repeat</keyword>
<dbReference type="HOGENOM" id="CLU_000288_6_10_1"/>
<protein>
    <recommendedName>
        <fullName evidence="2">Nephrocystin 3-like N-terminal domain-containing protein</fullName>
    </recommendedName>
</protein>
<evidence type="ECO:0000313" key="4">
    <source>
        <dbReference type="Proteomes" id="UP000027222"/>
    </source>
</evidence>
<evidence type="ECO:0000313" key="3">
    <source>
        <dbReference type="EMBL" id="KDR68993.1"/>
    </source>
</evidence>
<evidence type="ECO:0000259" key="2">
    <source>
        <dbReference type="Pfam" id="PF24883"/>
    </source>
</evidence>
<dbReference type="OrthoDB" id="2157156at2759"/>
<keyword evidence="4" id="KW-1185">Reference proteome</keyword>
<gene>
    <name evidence="3" type="ORF">GALMADRAFT_256229</name>
</gene>
<dbReference type="EMBL" id="KL142404">
    <property type="protein sequence ID" value="KDR68993.1"/>
    <property type="molecule type" value="Genomic_DNA"/>
</dbReference>
<reference evidence="4" key="1">
    <citation type="journal article" date="2014" name="Proc. Natl. Acad. Sci. U.S.A.">
        <title>Extensive sampling of basidiomycete genomes demonstrates inadequacy of the white-rot/brown-rot paradigm for wood decay fungi.</title>
        <authorList>
            <person name="Riley R."/>
            <person name="Salamov A.A."/>
            <person name="Brown D.W."/>
            <person name="Nagy L.G."/>
            <person name="Floudas D."/>
            <person name="Held B.W."/>
            <person name="Levasseur A."/>
            <person name="Lombard V."/>
            <person name="Morin E."/>
            <person name="Otillar R."/>
            <person name="Lindquist E.A."/>
            <person name="Sun H."/>
            <person name="LaButti K.M."/>
            <person name="Schmutz J."/>
            <person name="Jabbour D."/>
            <person name="Luo H."/>
            <person name="Baker S.E."/>
            <person name="Pisabarro A.G."/>
            <person name="Walton J.D."/>
            <person name="Blanchette R.A."/>
            <person name="Henrissat B."/>
            <person name="Martin F."/>
            <person name="Cullen D."/>
            <person name="Hibbett D.S."/>
            <person name="Grigoriev I.V."/>
        </authorList>
    </citation>
    <scope>NUCLEOTIDE SEQUENCE [LARGE SCALE GENOMIC DNA]</scope>
    <source>
        <strain evidence="4">CBS 339.88</strain>
    </source>
</reference>
<accession>A0A067SQG1</accession>
<dbReference type="Proteomes" id="UP000027222">
    <property type="component" value="Unassembled WGS sequence"/>
</dbReference>
<dbReference type="Pfam" id="PF24883">
    <property type="entry name" value="NPHP3_N"/>
    <property type="match status" value="1"/>
</dbReference>
<evidence type="ECO:0000256" key="1">
    <source>
        <dbReference type="ARBA" id="ARBA00022737"/>
    </source>
</evidence>
<dbReference type="SUPFAM" id="SSF52540">
    <property type="entry name" value="P-loop containing nucleoside triphosphate hydrolases"/>
    <property type="match status" value="1"/>
</dbReference>
<dbReference type="PANTHER" id="PTHR10039:SF17">
    <property type="entry name" value="FUNGAL STAND N-TERMINAL GOODBYE DOMAIN-CONTAINING PROTEIN-RELATED"/>
    <property type="match status" value="1"/>
</dbReference>
<feature type="domain" description="Nephrocystin 3-like N-terminal" evidence="2">
    <location>
        <begin position="74"/>
        <end position="227"/>
    </location>
</feature>
<dbReference type="Gene3D" id="3.40.50.300">
    <property type="entry name" value="P-loop containing nucleotide triphosphate hydrolases"/>
    <property type="match status" value="1"/>
</dbReference>
<dbReference type="PANTHER" id="PTHR10039">
    <property type="entry name" value="AMELOGENIN"/>
    <property type="match status" value="1"/>
</dbReference>
<name>A0A067SQG1_GALM3</name>
<dbReference type="AlphaFoldDB" id="A0A067SQG1"/>
<organism evidence="3 4">
    <name type="scientific">Galerina marginata (strain CBS 339.88)</name>
    <dbReference type="NCBI Taxonomy" id="685588"/>
    <lineage>
        <taxon>Eukaryota</taxon>
        <taxon>Fungi</taxon>
        <taxon>Dikarya</taxon>
        <taxon>Basidiomycota</taxon>
        <taxon>Agaricomycotina</taxon>
        <taxon>Agaricomycetes</taxon>
        <taxon>Agaricomycetidae</taxon>
        <taxon>Agaricales</taxon>
        <taxon>Agaricineae</taxon>
        <taxon>Strophariaceae</taxon>
        <taxon>Galerina</taxon>
    </lineage>
</organism>
<sequence length="799" mass="91194">MLSRSQNVITGGTFTQVNNSGKGGYERLENATAPAAFHDSAERGDPPKCHPNTRVAVTEKIMSWILGLDPETRNALIMWIYGPAGSGKTAIAQTIAERCAEEGYLLASFFFFRSDPTRNHPRSFIPTIAYQMAVHLPSFRERVVETINTDPHIFNRSMAKQIVGLIIEPLQHLLSLGFFNESDSRRLIIVDGLDECEDHSGQLEILRTISDSFQRHHLPLIFLIASRPEYDISNAFGAGYLQETTARLALDSEYQASDDIKLFLRDEFVHIKENHPLKSRIPDDWPTEEVLDKLMNKSSGQFIYAATVTKFVKSTRHRPPNRLDIILGLNPAASARDMPFAELDALYRHIFLSVQDLDTALLILVWDMISRKSRSSAGGWTVNWIEKIFSLSRGEIRLLFCDLLSIIDITKEGDEWEWLHYFHASLEDFLFDKSRSKELYLDAPQRSADFSCTLFQYFPKIPAMDIPIGSIYEALETFLKSALPTVELRHEILNFNITHYFCSDFGHQVFWYLPEFLDSVKGSEFIDAPAMTANQIQLFERYAIKQLEVYYSDPRLLLAIAVVGSGVVCPPDAHDSRWMDGKGIHHLFSIDRELQNIDQNGLLCLPLESATLGITQSYYFDFLQSFLNDKTRSGVQALDGVKYGSAALYALRYICDHSPKYQQVVARYANRHTSAFKDTPRKWRHAKKWAKVVSQRISKRYDLCRSFKARRNFYSNLPKVTKFHTDWVRSLCQDPLGSAAKFGLDCLPALLTRAGRLEELIQFASRRSFGPISSMFQQESKTARRAIADYLKRMESDNA</sequence>
<proteinExistence type="predicted"/>